<proteinExistence type="predicted"/>
<organism evidence="2 3">
    <name type="scientific">Ophiocordyceps polyrhachis-furcata BCC 54312</name>
    <dbReference type="NCBI Taxonomy" id="1330021"/>
    <lineage>
        <taxon>Eukaryota</taxon>
        <taxon>Fungi</taxon>
        <taxon>Dikarya</taxon>
        <taxon>Ascomycota</taxon>
        <taxon>Pezizomycotina</taxon>
        <taxon>Sordariomycetes</taxon>
        <taxon>Hypocreomycetidae</taxon>
        <taxon>Hypocreales</taxon>
        <taxon>Ophiocordycipitaceae</taxon>
        <taxon>Ophiocordyceps</taxon>
    </lineage>
</organism>
<comment type="caution">
    <text evidence="2">The sequence shown here is derived from an EMBL/GenBank/DDBJ whole genome shotgun (WGS) entry which is preliminary data.</text>
</comment>
<evidence type="ECO:0000313" key="2">
    <source>
        <dbReference type="EMBL" id="RCI15347.1"/>
    </source>
</evidence>
<gene>
    <name evidence="2" type="ORF">L249_6545</name>
</gene>
<feature type="region of interest" description="Disordered" evidence="1">
    <location>
        <begin position="1"/>
        <end position="22"/>
    </location>
</feature>
<name>A0A367LLT4_9HYPO</name>
<dbReference type="Proteomes" id="UP000253664">
    <property type="component" value="Unassembled WGS sequence"/>
</dbReference>
<evidence type="ECO:0000313" key="3">
    <source>
        <dbReference type="Proteomes" id="UP000253664"/>
    </source>
</evidence>
<feature type="compositionally biased region" description="Basic residues" evidence="1">
    <location>
        <begin position="1"/>
        <end position="20"/>
    </location>
</feature>
<feature type="compositionally biased region" description="Basic and acidic residues" evidence="1">
    <location>
        <begin position="86"/>
        <end position="114"/>
    </location>
</feature>
<dbReference type="EMBL" id="LKCN02000003">
    <property type="protein sequence ID" value="RCI15347.1"/>
    <property type="molecule type" value="Genomic_DNA"/>
</dbReference>
<evidence type="ECO:0000256" key="1">
    <source>
        <dbReference type="SAM" id="MobiDB-lite"/>
    </source>
</evidence>
<reference evidence="2 3" key="1">
    <citation type="journal article" date="2015" name="BMC Genomics">
        <title>Insights from the genome of Ophiocordyceps polyrhachis-furcata to pathogenicity and host specificity in insect fungi.</title>
        <authorList>
            <person name="Wichadakul D."/>
            <person name="Kobmoo N."/>
            <person name="Ingsriswang S."/>
            <person name="Tangphatsornruang S."/>
            <person name="Chantasingh D."/>
            <person name="Luangsa-ard J.J."/>
            <person name="Eurwilaichitr L."/>
        </authorList>
    </citation>
    <scope>NUCLEOTIDE SEQUENCE [LARGE SCALE GENOMIC DNA]</scope>
    <source>
        <strain evidence="2 3">BCC 54312</strain>
    </source>
</reference>
<accession>A0A367LLT4</accession>
<sequence>MAKAKRKSKTRDKSGGKGKRVQGCYIASNSRLAIGFEPRKDGLHVSVGHWEDQALLPNHFRDPCLRSCLRVLTPTPHLVPNPEEEERMRKAAEESQRKREESSKEARDGGGDGKRRQRNLRNACLTTDAQVLSSNTMESQAIGSEESSAISFEDDLGQGV</sequence>
<protein>
    <submittedName>
        <fullName evidence="2">Uncharacterized protein</fullName>
    </submittedName>
</protein>
<dbReference type="AlphaFoldDB" id="A0A367LLT4"/>
<keyword evidence="3" id="KW-1185">Reference proteome</keyword>
<feature type="compositionally biased region" description="Polar residues" evidence="1">
    <location>
        <begin position="124"/>
        <end position="150"/>
    </location>
</feature>
<feature type="region of interest" description="Disordered" evidence="1">
    <location>
        <begin position="74"/>
        <end position="160"/>
    </location>
</feature>